<evidence type="ECO:0000256" key="1">
    <source>
        <dbReference type="ARBA" id="ARBA00006484"/>
    </source>
</evidence>
<feature type="domain" description="Ketoreductase" evidence="3">
    <location>
        <begin position="7"/>
        <end position="193"/>
    </location>
</feature>
<evidence type="ECO:0000259" key="3">
    <source>
        <dbReference type="SMART" id="SM00822"/>
    </source>
</evidence>
<dbReference type="InterPro" id="IPR020904">
    <property type="entry name" value="Sc_DH/Rdtase_CS"/>
</dbReference>
<proteinExistence type="inferred from homology"/>
<dbReference type="EMBL" id="BAABHD010000082">
    <property type="protein sequence ID" value="GAA4467050.1"/>
    <property type="molecule type" value="Genomic_DNA"/>
</dbReference>
<comment type="similarity">
    <text evidence="1">Belongs to the short-chain dehydrogenases/reductases (SDR) family.</text>
</comment>
<dbReference type="InterPro" id="IPR036291">
    <property type="entry name" value="NAD(P)-bd_dom_sf"/>
</dbReference>
<evidence type="ECO:0000313" key="4">
    <source>
        <dbReference type="EMBL" id="GAA4467050.1"/>
    </source>
</evidence>
<sequence>MKRFEQKVALVTGAASGIGRATALSFAQEGANVVLADVTQEAGEAVAQEIRASGGDALFVPCNIGERADIVNLIHQTIQTFGRIDCAVNCAGIAGKVSKPVHEYPEEDWLQQIQINLVGTWYCVKFQLEQMLTQGGGTIVCVSSAAGLVGQPENSPYAASKHGVNGLVKSAAIEYATKNIRINAVCPTAIETPMIMHGRRKLAENPEALQQAINFQRMKRMGQPQEVADVALWLCSDQSSFITGHCMAVDGGAFA</sequence>
<dbReference type="PANTHER" id="PTHR24321">
    <property type="entry name" value="DEHYDROGENASES, SHORT CHAIN"/>
    <property type="match status" value="1"/>
</dbReference>
<comment type="caution">
    <text evidence="4">The sequence shown here is derived from an EMBL/GenBank/DDBJ whole genome shotgun (WGS) entry which is preliminary data.</text>
</comment>
<dbReference type="NCBIfam" id="NF005559">
    <property type="entry name" value="PRK07231.1"/>
    <property type="match status" value="1"/>
</dbReference>
<dbReference type="PANTHER" id="PTHR24321:SF11">
    <property type="entry name" value="BLR0893 PROTEIN"/>
    <property type="match status" value="1"/>
</dbReference>
<organism evidence="4 5">
    <name type="scientific">Nibrella saemangeumensis</name>
    <dbReference type="NCBI Taxonomy" id="1084526"/>
    <lineage>
        <taxon>Bacteria</taxon>
        <taxon>Pseudomonadati</taxon>
        <taxon>Bacteroidota</taxon>
        <taxon>Cytophagia</taxon>
        <taxon>Cytophagales</taxon>
        <taxon>Spirosomataceae</taxon>
        <taxon>Nibrella</taxon>
    </lineage>
</organism>
<name>A0ABP8NJV9_9BACT</name>
<protein>
    <submittedName>
        <fullName evidence="4">SDR family oxidoreductase</fullName>
    </submittedName>
</protein>
<keyword evidence="2" id="KW-0560">Oxidoreductase</keyword>
<dbReference type="PRINTS" id="PR00080">
    <property type="entry name" value="SDRFAMILY"/>
</dbReference>
<dbReference type="Proteomes" id="UP001501175">
    <property type="component" value="Unassembled WGS sequence"/>
</dbReference>
<keyword evidence="5" id="KW-1185">Reference proteome</keyword>
<dbReference type="SUPFAM" id="SSF51735">
    <property type="entry name" value="NAD(P)-binding Rossmann-fold domains"/>
    <property type="match status" value="1"/>
</dbReference>
<dbReference type="RefSeq" id="WP_345248235.1">
    <property type="nucleotide sequence ID" value="NZ_BAABHD010000082.1"/>
</dbReference>
<dbReference type="CDD" id="cd05233">
    <property type="entry name" value="SDR_c"/>
    <property type="match status" value="1"/>
</dbReference>
<evidence type="ECO:0000313" key="5">
    <source>
        <dbReference type="Proteomes" id="UP001501175"/>
    </source>
</evidence>
<dbReference type="Pfam" id="PF13561">
    <property type="entry name" value="adh_short_C2"/>
    <property type="match status" value="1"/>
</dbReference>
<dbReference type="SMART" id="SM00822">
    <property type="entry name" value="PKS_KR"/>
    <property type="match status" value="1"/>
</dbReference>
<gene>
    <name evidence="4" type="ORF">GCM10023189_50010</name>
</gene>
<evidence type="ECO:0000256" key="2">
    <source>
        <dbReference type="ARBA" id="ARBA00023002"/>
    </source>
</evidence>
<accession>A0ABP8NJV9</accession>
<dbReference type="InterPro" id="IPR002347">
    <property type="entry name" value="SDR_fam"/>
</dbReference>
<dbReference type="Gene3D" id="3.40.50.720">
    <property type="entry name" value="NAD(P)-binding Rossmann-like Domain"/>
    <property type="match status" value="1"/>
</dbReference>
<reference evidence="5" key="1">
    <citation type="journal article" date="2019" name="Int. J. Syst. Evol. Microbiol.">
        <title>The Global Catalogue of Microorganisms (GCM) 10K type strain sequencing project: providing services to taxonomists for standard genome sequencing and annotation.</title>
        <authorList>
            <consortium name="The Broad Institute Genomics Platform"/>
            <consortium name="The Broad Institute Genome Sequencing Center for Infectious Disease"/>
            <person name="Wu L."/>
            <person name="Ma J."/>
        </authorList>
    </citation>
    <scope>NUCLEOTIDE SEQUENCE [LARGE SCALE GENOMIC DNA]</scope>
    <source>
        <strain evidence="5">JCM 17927</strain>
    </source>
</reference>
<dbReference type="PROSITE" id="PS00061">
    <property type="entry name" value="ADH_SHORT"/>
    <property type="match status" value="1"/>
</dbReference>
<dbReference type="PRINTS" id="PR00081">
    <property type="entry name" value="GDHRDH"/>
</dbReference>
<dbReference type="InterPro" id="IPR057326">
    <property type="entry name" value="KR_dom"/>
</dbReference>